<gene>
    <name evidence="1" type="ORF">L798_01784</name>
</gene>
<dbReference type="AlphaFoldDB" id="A0A067QII0"/>
<proteinExistence type="predicted"/>
<dbReference type="Proteomes" id="UP000027135">
    <property type="component" value="Unassembled WGS sequence"/>
</dbReference>
<dbReference type="InParanoid" id="A0A067QII0"/>
<keyword evidence="2" id="KW-1185">Reference proteome</keyword>
<protein>
    <submittedName>
        <fullName evidence="1">Uncharacterized protein</fullName>
    </submittedName>
</protein>
<sequence>MASHSYLTFQSEVRDTFSDCLVVNKSTVSRLVNDFRGTAILSRDASNVRKMVDARIAERGGLRPSIAEPRTSSSRCLEIELSNGPHIHNRFASEVKDEGVSEEGVEEIR</sequence>
<organism evidence="1 2">
    <name type="scientific">Zootermopsis nevadensis</name>
    <name type="common">Dampwood termite</name>
    <dbReference type="NCBI Taxonomy" id="136037"/>
    <lineage>
        <taxon>Eukaryota</taxon>
        <taxon>Metazoa</taxon>
        <taxon>Ecdysozoa</taxon>
        <taxon>Arthropoda</taxon>
        <taxon>Hexapoda</taxon>
        <taxon>Insecta</taxon>
        <taxon>Pterygota</taxon>
        <taxon>Neoptera</taxon>
        <taxon>Polyneoptera</taxon>
        <taxon>Dictyoptera</taxon>
        <taxon>Blattodea</taxon>
        <taxon>Blattoidea</taxon>
        <taxon>Termitoidae</taxon>
        <taxon>Termopsidae</taxon>
        <taxon>Zootermopsis</taxon>
    </lineage>
</organism>
<evidence type="ECO:0000313" key="1">
    <source>
        <dbReference type="EMBL" id="KDR08437.1"/>
    </source>
</evidence>
<accession>A0A067QII0</accession>
<dbReference type="EMBL" id="KK853329">
    <property type="protein sequence ID" value="KDR08437.1"/>
    <property type="molecule type" value="Genomic_DNA"/>
</dbReference>
<reference evidence="1 2" key="1">
    <citation type="journal article" date="2014" name="Nat. Commun.">
        <title>Molecular traces of alternative social organization in a termite genome.</title>
        <authorList>
            <person name="Terrapon N."/>
            <person name="Li C."/>
            <person name="Robertson H.M."/>
            <person name="Ji L."/>
            <person name="Meng X."/>
            <person name="Booth W."/>
            <person name="Chen Z."/>
            <person name="Childers C.P."/>
            <person name="Glastad K.M."/>
            <person name="Gokhale K."/>
            <person name="Gowin J."/>
            <person name="Gronenberg W."/>
            <person name="Hermansen R.A."/>
            <person name="Hu H."/>
            <person name="Hunt B.G."/>
            <person name="Huylmans A.K."/>
            <person name="Khalil S.M."/>
            <person name="Mitchell R.D."/>
            <person name="Munoz-Torres M.C."/>
            <person name="Mustard J.A."/>
            <person name="Pan H."/>
            <person name="Reese J.T."/>
            <person name="Scharf M.E."/>
            <person name="Sun F."/>
            <person name="Vogel H."/>
            <person name="Xiao J."/>
            <person name="Yang W."/>
            <person name="Yang Z."/>
            <person name="Yang Z."/>
            <person name="Zhou J."/>
            <person name="Zhu J."/>
            <person name="Brent C.S."/>
            <person name="Elsik C.G."/>
            <person name="Goodisman M.A."/>
            <person name="Liberles D.A."/>
            <person name="Roe R.M."/>
            <person name="Vargo E.L."/>
            <person name="Vilcinskas A."/>
            <person name="Wang J."/>
            <person name="Bornberg-Bauer E."/>
            <person name="Korb J."/>
            <person name="Zhang G."/>
            <person name="Liebig J."/>
        </authorList>
    </citation>
    <scope>NUCLEOTIDE SEQUENCE [LARGE SCALE GENOMIC DNA]</scope>
    <source>
        <tissue evidence="1">Whole organism</tissue>
    </source>
</reference>
<name>A0A067QII0_ZOONE</name>
<evidence type="ECO:0000313" key="2">
    <source>
        <dbReference type="Proteomes" id="UP000027135"/>
    </source>
</evidence>